<evidence type="ECO:0000313" key="2">
    <source>
        <dbReference type="Proteomes" id="UP000556026"/>
    </source>
</evidence>
<dbReference type="Gene3D" id="3.40.630.30">
    <property type="match status" value="1"/>
</dbReference>
<keyword evidence="2" id="KW-1185">Reference proteome</keyword>
<sequence length="289" mass="33917">MSAHLKDRHLWVTGHFPRIARLEFPEWVEDPYPLIEEFRLKGEAADLFSFVQKGVADTAPRFDFPYEPEALALLRLTSYRDWWENRIKTQERNRIRKAQKCEVELRLVPFDLQLMGKIKELYDESPLRQGQPLAYHGQGVDQLWQDHARFLERSDFIGAFHRDELIGFAKVVHDQEVSHIVKLIARLGHKEKAPSNALLAKVVELCSERQVPYLTYSTWGRRGLGDFKKNHAFVPVALPRYYVPLNLRGKIAVRLRMHKRLAELLPCHWVDLAAELRGKLFHWRAALRK</sequence>
<protein>
    <recommendedName>
        <fullName evidence="3">N-acetyltransferase domain-containing protein</fullName>
    </recommendedName>
</protein>
<comment type="caution">
    <text evidence="1">The sequence shown here is derived from an EMBL/GenBank/DDBJ whole genome shotgun (WGS) entry which is preliminary data.</text>
</comment>
<dbReference type="AlphaFoldDB" id="A0A6V8MF71"/>
<name>A0A6V8MF71_9BACT</name>
<organism evidence="1 2">
    <name type="scientific">Geomonas silvestris</name>
    <dbReference type="NCBI Taxonomy" id="2740184"/>
    <lineage>
        <taxon>Bacteria</taxon>
        <taxon>Pseudomonadati</taxon>
        <taxon>Thermodesulfobacteriota</taxon>
        <taxon>Desulfuromonadia</taxon>
        <taxon>Geobacterales</taxon>
        <taxon>Geobacteraceae</taxon>
        <taxon>Geomonas</taxon>
    </lineage>
</organism>
<gene>
    <name evidence="1" type="ORF">GMST_09710</name>
</gene>
<dbReference type="EMBL" id="BLXX01000002">
    <property type="protein sequence ID" value="GFO58646.1"/>
    <property type="molecule type" value="Genomic_DNA"/>
</dbReference>
<evidence type="ECO:0000313" key="1">
    <source>
        <dbReference type="EMBL" id="GFO58646.1"/>
    </source>
</evidence>
<proteinExistence type="predicted"/>
<reference evidence="2" key="1">
    <citation type="submission" date="2020-06" db="EMBL/GenBank/DDBJ databases">
        <title>Draft genomic sequence of Geomonas sp. Red330.</title>
        <authorList>
            <person name="Itoh H."/>
            <person name="Zhenxing X."/>
            <person name="Ushijima N."/>
            <person name="Masuda Y."/>
            <person name="Shiratori Y."/>
            <person name="Senoo K."/>
        </authorList>
    </citation>
    <scope>NUCLEOTIDE SEQUENCE [LARGE SCALE GENOMIC DNA]</scope>
    <source>
        <strain evidence="2">Red330</strain>
    </source>
</reference>
<evidence type="ECO:0008006" key="3">
    <source>
        <dbReference type="Google" id="ProtNLM"/>
    </source>
</evidence>
<dbReference type="Proteomes" id="UP000556026">
    <property type="component" value="Unassembled WGS sequence"/>
</dbReference>
<accession>A0A6V8MF71</accession>
<dbReference type="InterPro" id="IPR016181">
    <property type="entry name" value="Acyl_CoA_acyltransferase"/>
</dbReference>
<dbReference type="SUPFAM" id="SSF55729">
    <property type="entry name" value="Acyl-CoA N-acyltransferases (Nat)"/>
    <property type="match status" value="1"/>
</dbReference>
<dbReference type="RefSeq" id="WP_183353500.1">
    <property type="nucleotide sequence ID" value="NZ_BLXX01000002.1"/>
</dbReference>